<gene>
    <name evidence="2" type="ORF">S01H1_29271</name>
</gene>
<organism evidence="2">
    <name type="scientific">marine sediment metagenome</name>
    <dbReference type="NCBI Taxonomy" id="412755"/>
    <lineage>
        <taxon>unclassified sequences</taxon>
        <taxon>metagenomes</taxon>
        <taxon>ecological metagenomes</taxon>
    </lineage>
</organism>
<reference evidence="2" key="1">
    <citation type="journal article" date="2014" name="Front. Microbiol.">
        <title>High frequency of phylogenetically diverse reductive dehalogenase-homologous genes in deep subseafloor sedimentary metagenomes.</title>
        <authorList>
            <person name="Kawai M."/>
            <person name="Futagami T."/>
            <person name="Toyoda A."/>
            <person name="Takaki Y."/>
            <person name="Nishi S."/>
            <person name="Hori S."/>
            <person name="Arai W."/>
            <person name="Tsubouchi T."/>
            <person name="Morono Y."/>
            <person name="Uchiyama I."/>
            <person name="Ito T."/>
            <person name="Fujiyama A."/>
            <person name="Inagaki F."/>
            <person name="Takami H."/>
        </authorList>
    </citation>
    <scope>NUCLEOTIDE SEQUENCE</scope>
    <source>
        <strain evidence="2">Expedition CK06-06</strain>
    </source>
</reference>
<evidence type="ECO:0000256" key="1">
    <source>
        <dbReference type="SAM" id="MobiDB-lite"/>
    </source>
</evidence>
<comment type="caution">
    <text evidence="2">The sequence shown here is derived from an EMBL/GenBank/DDBJ whole genome shotgun (WGS) entry which is preliminary data.</text>
</comment>
<feature type="non-terminal residue" evidence="2">
    <location>
        <position position="277"/>
    </location>
</feature>
<sequence>ERAGAATTPGGISYKITQPEPQYKPNEFNVERTIEGDRQTIVGSRGETFDSRGAVLAWVRFDVKDKEFDKPAPAKAKFQVNAEIVHNWINYSNLYKQQGQSPTKMMIETLPDNVQEAIKQANVRHSQEGTSAKEEAEKLAAGFPEYLEAPAEKAPELKPPIIDTTKSYIGEHARIMKRMRAGDITVDEVQEAFEIVASSEEAIKAELSKKTIKQLLPFAGMFARGRKKAEVVSMVYSNMLSDYAPGKGIQYAPFSETYVDGVRRAVNALTEEGRIQA</sequence>
<name>X0TL84_9ZZZZ</name>
<proteinExistence type="predicted"/>
<protein>
    <submittedName>
        <fullName evidence="2">Uncharacterized protein</fullName>
    </submittedName>
</protein>
<accession>X0TL84</accession>
<feature type="non-terminal residue" evidence="2">
    <location>
        <position position="1"/>
    </location>
</feature>
<feature type="region of interest" description="Disordered" evidence="1">
    <location>
        <begin position="1"/>
        <end position="23"/>
    </location>
</feature>
<dbReference type="EMBL" id="BARS01017938">
    <property type="protein sequence ID" value="GAF88907.1"/>
    <property type="molecule type" value="Genomic_DNA"/>
</dbReference>
<evidence type="ECO:0000313" key="2">
    <source>
        <dbReference type="EMBL" id="GAF88907.1"/>
    </source>
</evidence>
<dbReference type="AlphaFoldDB" id="X0TL84"/>